<feature type="domain" description="Multidrug resistance protein MdtA-like beta-barrel" evidence="5">
    <location>
        <begin position="258"/>
        <end position="316"/>
    </location>
</feature>
<gene>
    <name evidence="7" type="ORF">GCM10023156_69750</name>
</gene>
<reference evidence="8" key="1">
    <citation type="journal article" date="2019" name="Int. J. Syst. Evol. Microbiol.">
        <title>The Global Catalogue of Microorganisms (GCM) 10K type strain sequencing project: providing services to taxonomists for standard genome sequencing and annotation.</title>
        <authorList>
            <consortium name="The Broad Institute Genomics Platform"/>
            <consortium name="The Broad Institute Genome Sequencing Center for Infectious Disease"/>
            <person name="Wu L."/>
            <person name="Ma J."/>
        </authorList>
    </citation>
    <scope>NUCLEOTIDE SEQUENCE [LARGE SCALE GENOMIC DNA]</scope>
    <source>
        <strain evidence="8">JCM 17759</strain>
    </source>
</reference>
<sequence>MNIAAFRTVILGVSFLVLLPACNKLSDLKNQYYLSHSEAYSSEGLVPHAEHHDAEPSSHGEESHQADHHEGHQTEHHGEHKIVVTSPVAKDVVSTQQYVCQIHSWRHIEVCALEGGYLETIAVQEGQRVKQGELLFKILPTLYEARLESDMAEAQLARIELQNTERLFEQNIVAQPEVALAKAKLAKAQAKVNLAQAELNFATIRAPFDGIVDKQHEQQGSLIEEGDVLTTLSDNSTMWAYFNVPEARYLQYEATPDKDNVKVELVLADGNKFPHAGAIGAIEADFNNETGNIAFRGDFPNPQHLLRHGQTGTVLLSRVVPNAIVIPQRATFEILAKRYTFVVDDEGVAHQREIVVQSEQDDIYLIKQGLDVNEKIVLEGIRQVRDGEHVQYEFQAAEDVLDNLKYHAE</sequence>
<dbReference type="PANTHER" id="PTHR30158:SF23">
    <property type="entry name" value="MULTIDRUG RESISTANCE PROTEIN MEXA"/>
    <property type="match status" value="1"/>
</dbReference>
<dbReference type="Proteomes" id="UP001500840">
    <property type="component" value="Unassembled WGS sequence"/>
</dbReference>
<dbReference type="PANTHER" id="PTHR30158">
    <property type="entry name" value="ACRA/E-RELATED COMPONENT OF DRUG EFFLUX TRANSPORTER"/>
    <property type="match status" value="1"/>
</dbReference>
<dbReference type="InterPro" id="IPR058625">
    <property type="entry name" value="MdtA-like_BSH"/>
</dbReference>
<evidence type="ECO:0000256" key="3">
    <source>
        <dbReference type="SAM" id="MobiDB-lite"/>
    </source>
</evidence>
<dbReference type="NCBIfam" id="TIGR01730">
    <property type="entry name" value="RND_mfp"/>
    <property type="match status" value="1"/>
</dbReference>
<dbReference type="Pfam" id="PF25989">
    <property type="entry name" value="YknX_C"/>
    <property type="match status" value="1"/>
</dbReference>
<evidence type="ECO:0000259" key="4">
    <source>
        <dbReference type="Pfam" id="PF25917"/>
    </source>
</evidence>
<feature type="domain" description="Multidrug resistance protein MdtA-like barrel-sandwich hybrid" evidence="4">
    <location>
        <begin position="108"/>
        <end position="228"/>
    </location>
</feature>
<keyword evidence="2" id="KW-0175">Coiled coil</keyword>
<dbReference type="Gene3D" id="2.40.50.100">
    <property type="match status" value="1"/>
</dbReference>
<evidence type="ECO:0000313" key="8">
    <source>
        <dbReference type="Proteomes" id="UP001500840"/>
    </source>
</evidence>
<feature type="region of interest" description="Disordered" evidence="3">
    <location>
        <begin position="48"/>
        <end position="78"/>
    </location>
</feature>
<comment type="similarity">
    <text evidence="1">Belongs to the membrane fusion protein (MFP) (TC 8.A.1) family.</text>
</comment>
<evidence type="ECO:0000256" key="2">
    <source>
        <dbReference type="SAM" id="Coils"/>
    </source>
</evidence>
<feature type="domain" description="YknX-like C-terminal permuted SH3-like" evidence="6">
    <location>
        <begin position="323"/>
        <end position="391"/>
    </location>
</feature>
<evidence type="ECO:0000256" key="1">
    <source>
        <dbReference type="ARBA" id="ARBA00009477"/>
    </source>
</evidence>
<comment type="caution">
    <text evidence="7">The sequence shown here is derived from an EMBL/GenBank/DDBJ whole genome shotgun (WGS) entry which is preliminary data.</text>
</comment>
<keyword evidence="8" id="KW-1185">Reference proteome</keyword>
<feature type="coiled-coil region" evidence="2">
    <location>
        <begin position="144"/>
        <end position="205"/>
    </location>
</feature>
<organism evidence="7 8">
    <name type="scientific">Novipirellula rosea</name>
    <dbReference type="NCBI Taxonomy" id="1031540"/>
    <lineage>
        <taxon>Bacteria</taxon>
        <taxon>Pseudomonadati</taxon>
        <taxon>Planctomycetota</taxon>
        <taxon>Planctomycetia</taxon>
        <taxon>Pirellulales</taxon>
        <taxon>Pirellulaceae</taxon>
        <taxon>Novipirellula</taxon>
    </lineage>
</organism>
<dbReference type="EMBL" id="BAABGA010000120">
    <property type="protein sequence ID" value="GAA4472742.1"/>
    <property type="molecule type" value="Genomic_DNA"/>
</dbReference>
<dbReference type="Pfam" id="PF25944">
    <property type="entry name" value="Beta-barrel_RND"/>
    <property type="match status" value="1"/>
</dbReference>
<evidence type="ECO:0000259" key="5">
    <source>
        <dbReference type="Pfam" id="PF25944"/>
    </source>
</evidence>
<dbReference type="Gene3D" id="2.40.420.20">
    <property type="match status" value="1"/>
</dbReference>
<proteinExistence type="inferred from homology"/>
<dbReference type="SUPFAM" id="SSF111369">
    <property type="entry name" value="HlyD-like secretion proteins"/>
    <property type="match status" value="1"/>
</dbReference>
<dbReference type="InterPro" id="IPR058626">
    <property type="entry name" value="MdtA-like_b-barrel"/>
</dbReference>
<dbReference type="InterPro" id="IPR058637">
    <property type="entry name" value="YknX-like_C"/>
</dbReference>
<protein>
    <submittedName>
        <fullName evidence="7">Efflux RND transporter periplasmic adaptor subunit</fullName>
    </submittedName>
</protein>
<dbReference type="Pfam" id="PF25917">
    <property type="entry name" value="BSH_RND"/>
    <property type="match status" value="1"/>
</dbReference>
<evidence type="ECO:0000259" key="6">
    <source>
        <dbReference type="Pfam" id="PF25989"/>
    </source>
</evidence>
<dbReference type="Gene3D" id="1.10.287.470">
    <property type="entry name" value="Helix hairpin bin"/>
    <property type="match status" value="1"/>
</dbReference>
<dbReference type="Gene3D" id="2.40.30.170">
    <property type="match status" value="1"/>
</dbReference>
<name>A0ABP8NT73_9BACT</name>
<dbReference type="InterPro" id="IPR006143">
    <property type="entry name" value="RND_pump_MFP"/>
</dbReference>
<accession>A0ABP8NT73</accession>
<evidence type="ECO:0000313" key="7">
    <source>
        <dbReference type="EMBL" id="GAA4472742.1"/>
    </source>
</evidence>